<accession>C9ZQC7</accession>
<keyword evidence="1" id="KW-1133">Transmembrane helix</keyword>
<dbReference type="RefSeq" id="XP_011773892.1">
    <property type="nucleotide sequence ID" value="XM_011775590.1"/>
</dbReference>
<evidence type="ECO:0000313" key="3">
    <source>
        <dbReference type="Proteomes" id="UP000002316"/>
    </source>
</evidence>
<sequence>MKRKDVQQTSKSSSRRIPLMCFSPLISACHFSTQCHTPINTLQLLDVSRHRCHYCYRSFTQFEHLSELLSVSSSLRLVSYCCYHYLIYSIQLLLSLVSFVPLLFLVAPSPFLSILFFSSFSTTMVQLSPSLLPLAALFTARHTHTYEHKHASTRTHTHEDEKTDEGVQTIEFIYLIHAQHTCMCILYKDEYMENKCCLIDVPNIGKK</sequence>
<dbReference type="PROSITE" id="PS51257">
    <property type="entry name" value="PROKAR_LIPOPROTEIN"/>
    <property type="match status" value="1"/>
</dbReference>
<feature type="transmembrane region" description="Helical" evidence="1">
    <location>
        <begin position="85"/>
        <end position="107"/>
    </location>
</feature>
<organism evidence="2 3">
    <name type="scientific">Trypanosoma brucei gambiense (strain MHOM/CI/86/DAL972)</name>
    <dbReference type="NCBI Taxonomy" id="679716"/>
    <lineage>
        <taxon>Eukaryota</taxon>
        <taxon>Discoba</taxon>
        <taxon>Euglenozoa</taxon>
        <taxon>Kinetoplastea</taxon>
        <taxon>Metakinetoplastina</taxon>
        <taxon>Trypanosomatida</taxon>
        <taxon>Trypanosomatidae</taxon>
        <taxon>Trypanosoma</taxon>
    </lineage>
</organism>
<reference evidence="3" key="1">
    <citation type="journal article" date="2010" name="PLoS Negl. Trop. Dis.">
        <title>The genome sequence of Trypanosoma brucei gambiense, causative agent of chronic human african trypanosomiasis.</title>
        <authorList>
            <person name="Jackson A.P."/>
            <person name="Sanders M."/>
            <person name="Berry A."/>
            <person name="McQuillan J."/>
            <person name="Aslett M.A."/>
            <person name="Quail M.A."/>
            <person name="Chukualim B."/>
            <person name="Capewell P."/>
            <person name="MacLeod A."/>
            <person name="Melville S.E."/>
            <person name="Gibson W."/>
            <person name="Barry J.D."/>
            <person name="Berriman M."/>
            <person name="Hertz-Fowler C."/>
        </authorList>
    </citation>
    <scope>NUCLEOTIDE SEQUENCE [LARGE SCALE GENOMIC DNA]</scope>
    <source>
        <strain evidence="3">MHOM/CI/86/DAL972</strain>
    </source>
</reference>
<proteinExistence type="predicted"/>
<dbReference type="KEGG" id="tbg:TbgDal_VI850"/>
<name>C9ZQC7_TRYB9</name>
<evidence type="ECO:0000256" key="1">
    <source>
        <dbReference type="SAM" id="Phobius"/>
    </source>
</evidence>
<dbReference type="Proteomes" id="UP000002316">
    <property type="component" value="Chromosome 6"/>
</dbReference>
<dbReference type="EMBL" id="FN554969">
    <property type="protein sequence ID" value="CBH11607.1"/>
    <property type="molecule type" value="Genomic_DNA"/>
</dbReference>
<keyword evidence="1" id="KW-0812">Transmembrane</keyword>
<evidence type="ECO:0000313" key="2">
    <source>
        <dbReference type="EMBL" id="CBH11607.1"/>
    </source>
</evidence>
<gene>
    <name evidence="2" type="ORF">TbgDal_VI850</name>
</gene>
<dbReference type="AlphaFoldDB" id="C9ZQC7"/>
<dbReference type="GeneID" id="23862211"/>
<keyword evidence="1" id="KW-0472">Membrane</keyword>
<protein>
    <submittedName>
        <fullName evidence="2">Uncharacterized protein</fullName>
    </submittedName>
</protein>